<comment type="similarity">
    <text evidence="2 9">Belongs to the ADP/ATP translocase tlc family.</text>
</comment>
<evidence type="ECO:0000313" key="11">
    <source>
        <dbReference type="EMBL" id="EHY65548.1"/>
    </source>
</evidence>
<dbReference type="PANTHER" id="PTHR31187:SF1">
    <property type="entry name" value="ADP,ATP CARRIER PROTEIN 1"/>
    <property type="match status" value="1"/>
</dbReference>
<feature type="transmembrane region" description="Helical" evidence="9">
    <location>
        <begin position="79"/>
        <end position="99"/>
    </location>
</feature>
<reference evidence="11" key="1">
    <citation type="submission" date="2011-03" db="EMBL/GenBank/DDBJ databases">
        <title>The Genome Sequence of Nematocida sp1 strain ERTm2.</title>
        <authorList>
            <consortium name="The Broad Institute Genome Sequencing Platform"/>
            <consortium name="The Broad Institute Genome Sequencing Center for Infectious Disease"/>
            <person name="Cuomo C."/>
            <person name="Troemel E."/>
            <person name="Young S.K."/>
            <person name="Zeng Q."/>
            <person name="Gargeya S."/>
            <person name="Fitzgerald M."/>
            <person name="Haas B."/>
            <person name="Abouelleil A."/>
            <person name="Alvarado L."/>
            <person name="Arachchi H.M."/>
            <person name="Berlin A."/>
            <person name="Brown A."/>
            <person name="Chapman S.B."/>
            <person name="Chen Z."/>
            <person name="Dunbar C."/>
            <person name="Freedman E."/>
            <person name="Gearin G."/>
            <person name="Gellesch M."/>
            <person name="Goldberg J."/>
            <person name="Griggs A."/>
            <person name="Gujja S."/>
            <person name="Heilman E.R."/>
            <person name="Heiman D."/>
            <person name="Howarth C."/>
            <person name="Larson L."/>
            <person name="Lui A."/>
            <person name="MacDonald P.J.P."/>
            <person name="Mehta T."/>
            <person name="Montmayeur A."/>
            <person name="Murphy C."/>
            <person name="Neiman D."/>
            <person name="Pearson M."/>
            <person name="Priest M."/>
            <person name="Roberts A."/>
            <person name="Saif S."/>
            <person name="Shea T."/>
            <person name="Shenoy N."/>
            <person name="Sisk P."/>
            <person name="Stolte C."/>
            <person name="Sykes S."/>
            <person name="White J."/>
            <person name="Yandava C."/>
            <person name="Wortman J."/>
            <person name="Nusbaum C."/>
            <person name="Birren B."/>
        </authorList>
    </citation>
    <scope>NUCLEOTIDE SEQUENCE</scope>
    <source>
        <strain evidence="11">ERTm2</strain>
    </source>
</reference>
<evidence type="ECO:0000256" key="2">
    <source>
        <dbReference type="ARBA" id="ARBA00007127"/>
    </source>
</evidence>
<evidence type="ECO:0000256" key="4">
    <source>
        <dbReference type="ARBA" id="ARBA00022692"/>
    </source>
</evidence>
<feature type="transmembrane region" description="Helical" evidence="9">
    <location>
        <begin position="511"/>
        <end position="531"/>
    </location>
</feature>
<keyword evidence="7 9" id="KW-1133">Transmembrane helix</keyword>
<evidence type="ECO:0000256" key="6">
    <source>
        <dbReference type="ARBA" id="ARBA00022840"/>
    </source>
</evidence>
<dbReference type="STRING" id="944018.H8ZD08"/>
<keyword evidence="5 9" id="KW-0547">Nucleotide-binding</keyword>
<evidence type="ECO:0000256" key="10">
    <source>
        <dbReference type="SAM" id="MobiDB-lite"/>
    </source>
</evidence>
<feature type="transmembrane region" description="Helical" evidence="9">
    <location>
        <begin position="155"/>
        <end position="175"/>
    </location>
</feature>
<evidence type="ECO:0000256" key="9">
    <source>
        <dbReference type="RuleBase" id="RU363121"/>
    </source>
</evidence>
<dbReference type="PANTHER" id="PTHR31187">
    <property type="match status" value="1"/>
</dbReference>
<feature type="transmembrane region" description="Helical" evidence="9">
    <location>
        <begin position="207"/>
        <end position="231"/>
    </location>
</feature>
<dbReference type="OrthoDB" id="2190844at2759"/>
<evidence type="ECO:0000256" key="5">
    <source>
        <dbReference type="ARBA" id="ARBA00022741"/>
    </source>
</evidence>
<keyword evidence="4 9" id="KW-0812">Transmembrane</keyword>
<comment type="subcellular location">
    <subcellularLocation>
        <location evidence="1 9">Membrane</location>
        <topology evidence="1 9">Multi-pass membrane protein</topology>
    </subcellularLocation>
</comment>
<feature type="region of interest" description="Disordered" evidence="10">
    <location>
        <begin position="1"/>
        <end position="20"/>
    </location>
</feature>
<dbReference type="HOGENOM" id="CLU_023964_1_0_1"/>
<feature type="transmembrane region" description="Helical" evidence="9">
    <location>
        <begin position="181"/>
        <end position="200"/>
    </location>
</feature>
<proteinExistence type="inferred from homology"/>
<dbReference type="InterPro" id="IPR004667">
    <property type="entry name" value="ADP_ATP_car_bac_type"/>
</dbReference>
<organism evidence="11">
    <name type="scientific">Nematocida ausubeli (strain ATCC PRA-371 / ERTm2)</name>
    <name type="common">Nematode killer fungus</name>
    <dbReference type="NCBI Taxonomy" id="1913371"/>
    <lineage>
        <taxon>Eukaryota</taxon>
        <taxon>Fungi</taxon>
        <taxon>Fungi incertae sedis</taxon>
        <taxon>Microsporidia</taxon>
        <taxon>Nematocida</taxon>
    </lineage>
</organism>
<evidence type="ECO:0000256" key="1">
    <source>
        <dbReference type="ARBA" id="ARBA00004141"/>
    </source>
</evidence>
<feature type="transmembrane region" description="Helical" evidence="9">
    <location>
        <begin position="111"/>
        <end position="132"/>
    </location>
</feature>
<protein>
    <recommendedName>
        <fullName evidence="9">ADP,ATP carrier protein</fullName>
    </recommendedName>
</protein>
<sequence>MDSSKLAEDYKNKSLPTEEEHEKRAAEECSTFFRVLKVEYPKFFCLGVLGFITSFIYSTLRDAKDTLIIGKMLPTSIQYLKSSAVLLFTIMFGFMFQYLMSKGVKMRTIMLGAHIGFGIYFVVYSVVIFSIAEKIEPYKFLVADMFRDAKMHTRGLQFLEGLFYMINFWTCSLFYVSAEMWGSFVLSLLFFGCVNELCLLKQALRFYPLFLIFANVALTLSGVMGLCVSLLNKTSKENIIIFYRYFLILLGILCGVSFFIYKYLMDKIIPYPIYIASNPTYTKKTKTKVGMVAGIVAAFSNPIILALSLSVLSYGVVTNLTEGAGNMAIADYAEIQEMPKESMTMITKAIQQVVVGIVTGIVLMSPMKSFIQKKGWLSLGLVSPILSLIGSTIFFGCIWINSKMVSTDKNLLTRFAKSIGSIMPWTLKGAKLVELVISMIVVMTIKIMKYAAFDICKEAVGVKIPKEHRSRFKGIYDGVFGKLGKSFASITQIVLLSIFNTSDIRKSVAVTFTTTVLVSSIWLYATVYLGTNYSKAVREGKDLPVLVSESKEKEKATA</sequence>
<dbReference type="Proteomes" id="UP000005622">
    <property type="component" value="Unassembled WGS sequence"/>
</dbReference>
<dbReference type="GO" id="GO:0016020">
    <property type="term" value="C:membrane"/>
    <property type="evidence" value="ECO:0007669"/>
    <property type="project" value="UniProtKB-SubCell"/>
</dbReference>
<dbReference type="AlphaFoldDB" id="H8ZD08"/>
<feature type="transmembrane region" description="Helical" evidence="9">
    <location>
        <begin position="422"/>
        <end position="445"/>
    </location>
</feature>
<accession>H8ZD08</accession>
<evidence type="ECO:0000256" key="3">
    <source>
        <dbReference type="ARBA" id="ARBA00022448"/>
    </source>
</evidence>
<dbReference type="Pfam" id="PF03219">
    <property type="entry name" value="TLC"/>
    <property type="match status" value="1"/>
</dbReference>
<keyword evidence="3 9" id="KW-0813">Transport</keyword>
<feature type="transmembrane region" description="Helical" evidence="9">
    <location>
        <begin position="243"/>
        <end position="264"/>
    </location>
</feature>
<dbReference type="GO" id="GO:0005471">
    <property type="term" value="F:ATP:ADP antiporter activity"/>
    <property type="evidence" value="ECO:0007669"/>
    <property type="project" value="InterPro"/>
</dbReference>
<evidence type="ECO:0000256" key="7">
    <source>
        <dbReference type="ARBA" id="ARBA00022989"/>
    </source>
</evidence>
<feature type="transmembrane region" description="Helical" evidence="9">
    <location>
        <begin position="345"/>
        <end position="364"/>
    </location>
</feature>
<dbReference type="GO" id="GO:0005524">
    <property type="term" value="F:ATP binding"/>
    <property type="evidence" value="ECO:0007669"/>
    <property type="project" value="UniProtKB-KW"/>
</dbReference>
<gene>
    <name evidence="11" type="ORF">NERG_01155</name>
</gene>
<keyword evidence="8 9" id="KW-0472">Membrane</keyword>
<feature type="transmembrane region" description="Helical" evidence="9">
    <location>
        <begin position="40"/>
        <end position="58"/>
    </location>
</feature>
<evidence type="ECO:0000256" key="8">
    <source>
        <dbReference type="ARBA" id="ARBA00023136"/>
    </source>
</evidence>
<name>H8ZD08_NEMA1</name>
<dbReference type="EMBL" id="JH604635">
    <property type="protein sequence ID" value="EHY65548.1"/>
    <property type="molecule type" value="Genomic_DNA"/>
</dbReference>
<feature type="transmembrane region" description="Helical" evidence="9">
    <location>
        <begin position="292"/>
        <end position="317"/>
    </location>
</feature>
<keyword evidence="6 9" id="KW-0067">ATP-binding</keyword>
<feature type="transmembrane region" description="Helical" evidence="9">
    <location>
        <begin position="376"/>
        <end position="402"/>
    </location>
</feature>